<comment type="similarity">
    <text evidence="2">Belongs to the UPF0324 family.</text>
</comment>
<feature type="transmembrane region" description="Helical" evidence="7">
    <location>
        <begin position="30"/>
        <end position="54"/>
    </location>
</feature>
<dbReference type="EMBL" id="WNKU01000012">
    <property type="protein sequence ID" value="MTV49538.1"/>
    <property type="molecule type" value="Genomic_DNA"/>
</dbReference>
<evidence type="ECO:0000256" key="7">
    <source>
        <dbReference type="SAM" id="Phobius"/>
    </source>
</evidence>
<gene>
    <name evidence="8" type="ORF">GJ688_11180</name>
</gene>
<feature type="transmembrane region" description="Helical" evidence="7">
    <location>
        <begin position="248"/>
        <end position="268"/>
    </location>
</feature>
<feature type="transmembrane region" description="Helical" evidence="7">
    <location>
        <begin position="274"/>
        <end position="293"/>
    </location>
</feature>
<dbReference type="PANTHER" id="PTHR30106:SF2">
    <property type="entry name" value="UPF0324 INNER MEMBRANE PROTEIN YEIH"/>
    <property type="match status" value="1"/>
</dbReference>
<evidence type="ECO:0000256" key="2">
    <source>
        <dbReference type="ARBA" id="ARBA00007977"/>
    </source>
</evidence>
<name>A0A6I3SKQ6_HELMO</name>
<reference evidence="8 9" key="1">
    <citation type="submission" date="2019-11" db="EMBL/GenBank/DDBJ databases">
        <title>Whole-genome sequence of a the green, strictly anaerobic photosynthetic bacterium Heliobacillus mobilis DSM 6151.</title>
        <authorList>
            <person name="Kyndt J.A."/>
            <person name="Meyer T.E."/>
        </authorList>
    </citation>
    <scope>NUCLEOTIDE SEQUENCE [LARGE SCALE GENOMIC DNA]</scope>
    <source>
        <strain evidence="8 9">DSM 6151</strain>
    </source>
</reference>
<protein>
    <submittedName>
        <fullName evidence="8">Putative sulfate exporter family transporter</fullName>
    </submittedName>
</protein>
<feature type="transmembrane region" description="Helical" evidence="7">
    <location>
        <begin position="212"/>
        <end position="232"/>
    </location>
</feature>
<keyword evidence="5 7" id="KW-1133">Transmembrane helix</keyword>
<comment type="subcellular location">
    <subcellularLocation>
        <location evidence="1">Cell membrane</location>
        <topology evidence="1">Multi-pass membrane protein</topology>
    </subcellularLocation>
</comment>
<feature type="transmembrane region" description="Helical" evidence="7">
    <location>
        <begin position="181"/>
        <end position="200"/>
    </location>
</feature>
<keyword evidence="6 7" id="KW-0472">Membrane</keyword>
<sequence length="331" mass="34655">MNQSRFIGGLLLTALLAAAAQMMARLPLLSIFGVMVTAILLGLALRAIGEAVVTPLSPGISFSAKYVLRVGIILMGVRLNIGDIVAAGWKTIVLDVMVILFAISVILYLGRKMCLEPKLTALIAAGTGVCGAAAIGAVGPVIKAKDEEVALSVAIIALLGTLFTVIYTALLPILNWSPHEYGLFAGATLHEIAHVVAASAPGGPVSSDTALLVKLGRVVLLAPVVMVMDWLYNKRSQNPSLANPGKRVIPWFVLGFLGMALLNTYHVFTADTAQKIISTSVFLLAMAMAGMGLNVHIADIRRVGLMPMVVGITGSVLLSLFGRGLIVLLGL</sequence>
<evidence type="ECO:0000256" key="5">
    <source>
        <dbReference type="ARBA" id="ARBA00022989"/>
    </source>
</evidence>
<keyword evidence="4 7" id="KW-0812">Transmembrane</keyword>
<feature type="transmembrane region" description="Helical" evidence="7">
    <location>
        <begin position="122"/>
        <end position="143"/>
    </location>
</feature>
<dbReference type="Proteomes" id="UP000430670">
    <property type="component" value="Unassembled WGS sequence"/>
</dbReference>
<dbReference type="PANTHER" id="PTHR30106">
    <property type="entry name" value="INNER MEMBRANE PROTEIN YEIH-RELATED"/>
    <property type="match status" value="1"/>
</dbReference>
<feature type="transmembrane region" description="Helical" evidence="7">
    <location>
        <begin position="92"/>
        <end position="110"/>
    </location>
</feature>
<evidence type="ECO:0000256" key="3">
    <source>
        <dbReference type="ARBA" id="ARBA00022475"/>
    </source>
</evidence>
<dbReference type="OrthoDB" id="9811391at2"/>
<keyword evidence="9" id="KW-1185">Reference proteome</keyword>
<keyword evidence="3" id="KW-1003">Cell membrane</keyword>
<dbReference type="Pfam" id="PF03601">
    <property type="entry name" value="Cons_hypoth698"/>
    <property type="match status" value="1"/>
</dbReference>
<dbReference type="RefSeq" id="WP_155476641.1">
    <property type="nucleotide sequence ID" value="NZ_WNKU01000012.1"/>
</dbReference>
<proteinExistence type="inferred from homology"/>
<feature type="transmembrane region" description="Helical" evidence="7">
    <location>
        <begin position="149"/>
        <end position="174"/>
    </location>
</feature>
<dbReference type="AlphaFoldDB" id="A0A6I3SKQ6"/>
<dbReference type="GO" id="GO:0005886">
    <property type="term" value="C:plasma membrane"/>
    <property type="evidence" value="ECO:0007669"/>
    <property type="project" value="UniProtKB-SubCell"/>
</dbReference>
<evidence type="ECO:0000313" key="9">
    <source>
        <dbReference type="Proteomes" id="UP000430670"/>
    </source>
</evidence>
<feature type="transmembrane region" description="Helical" evidence="7">
    <location>
        <begin position="66"/>
        <end position="86"/>
    </location>
</feature>
<dbReference type="InterPro" id="IPR018383">
    <property type="entry name" value="UPF0324_pro"/>
</dbReference>
<evidence type="ECO:0000313" key="8">
    <source>
        <dbReference type="EMBL" id="MTV49538.1"/>
    </source>
</evidence>
<evidence type="ECO:0000256" key="1">
    <source>
        <dbReference type="ARBA" id="ARBA00004651"/>
    </source>
</evidence>
<organism evidence="8 9">
    <name type="scientific">Heliobacterium mobile</name>
    <name type="common">Heliobacillus mobilis</name>
    <dbReference type="NCBI Taxonomy" id="28064"/>
    <lineage>
        <taxon>Bacteria</taxon>
        <taxon>Bacillati</taxon>
        <taxon>Bacillota</taxon>
        <taxon>Clostridia</taxon>
        <taxon>Eubacteriales</taxon>
        <taxon>Heliobacteriaceae</taxon>
        <taxon>Heliobacterium</taxon>
    </lineage>
</organism>
<comment type="caution">
    <text evidence="8">The sequence shown here is derived from an EMBL/GenBank/DDBJ whole genome shotgun (WGS) entry which is preliminary data.</text>
</comment>
<accession>A0A6I3SKQ6</accession>
<feature type="transmembrane region" description="Helical" evidence="7">
    <location>
        <begin position="305"/>
        <end position="329"/>
    </location>
</feature>
<evidence type="ECO:0000256" key="4">
    <source>
        <dbReference type="ARBA" id="ARBA00022692"/>
    </source>
</evidence>
<evidence type="ECO:0000256" key="6">
    <source>
        <dbReference type="ARBA" id="ARBA00023136"/>
    </source>
</evidence>